<dbReference type="GeneID" id="104586048"/>
<protein>
    <submittedName>
        <fullName evidence="4">Protein CHUP1, chloroplastic isoform X1</fullName>
    </submittedName>
</protein>
<dbReference type="eggNOG" id="ENOG502QVIT">
    <property type="taxonomic scope" value="Eukaryota"/>
</dbReference>
<organism evidence="3 4">
    <name type="scientific">Nelumbo nucifera</name>
    <name type="common">Sacred lotus</name>
    <dbReference type="NCBI Taxonomy" id="4432"/>
    <lineage>
        <taxon>Eukaryota</taxon>
        <taxon>Viridiplantae</taxon>
        <taxon>Streptophyta</taxon>
        <taxon>Embryophyta</taxon>
        <taxon>Tracheophyta</taxon>
        <taxon>Spermatophyta</taxon>
        <taxon>Magnoliopsida</taxon>
        <taxon>Proteales</taxon>
        <taxon>Nelumbonaceae</taxon>
        <taxon>Nelumbo</taxon>
    </lineage>
</organism>
<evidence type="ECO:0000313" key="3">
    <source>
        <dbReference type="Proteomes" id="UP000189703"/>
    </source>
</evidence>
<feature type="region of interest" description="Disordered" evidence="2">
    <location>
        <begin position="1"/>
        <end position="135"/>
    </location>
</feature>
<evidence type="ECO:0000313" key="4">
    <source>
        <dbReference type="RefSeq" id="XP_010241450.1"/>
    </source>
</evidence>
<sequence>MKQEISKTTTSTTEGKPSSSQSTTPSRLRTSSKAKSSPRSDARNGVSPSLRPRPKSVPLDPNNNGQKVRRPLGFNRPKSNEDAGGPQKGGELDDVKIAVPSVNRPLAEHLTRSRRRVDPSCKRNEDDPDGKRKELQDKLLASENLVKDLQSEMSALKSQLEKLQTLNVELESQNRQFAEDLAAAEAKISALATRNKKESIEEKFQSPKFKDVQKFIANKLEHSRSTEAIKDGSTVKSPSIIPSRPVMKALDAQQKVLVNSVPLPPPPSLQQKVLLNSIPPPPPPPPPPRAPSRSSNPQKASSLVEFYHSLTKHEGKKDTSGPGRCSNPMVNNAHNSIVGEIQNRSAHLLAIKADVETKGEFIKSLIQKVQEASYTDIGDVLKFVDWLDGELSSLADERAVLKHFNWPERKADAMREAAVEYRDLKRLESELSSYNDDNSMPCDTALKKMGSLLDKSERSIQRLVKLRDAVILSYRDCKVPTDWMLDTGMISKIKQASMKLTKMYMKRVSLELESIRNSERESTQEALLLQGVRFAYRAHQFAGGLDSETMCAFEEIRQRVPTHLGGSRELLAGIASS</sequence>
<dbReference type="RefSeq" id="XP_010241450.1">
    <property type="nucleotide sequence ID" value="XM_010243148.2"/>
</dbReference>
<dbReference type="GO" id="GO:0055028">
    <property type="term" value="C:cortical microtubule"/>
    <property type="evidence" value="ECO:0000318"/>
    <property type="project" value="GO_Central"/>
</dbReference>
<dbReference type="FunCoup" id="A0A1U7Z3X0">
    <property type="interactions" value="215"/>
</dbReference>
<dbReference type="PANTHER" id="PTHR31342:SF43">
    <property type="entry name" value="F11A17.16"/>
    <property type="match status" value="1"/>
</dbReference>
<feature type="compositionally biased region" description="Pro residues" evidence="2">
    <location>
        <begin position="278"/>
        <end position="290"/>
    </location>
</feature>
<dbReference type="GO" id="GO:0072699">
    <property type="term" value="P:protein localization to cortical microtubule cytoskeleton"/>
    <property type="evidence" value="ECO:0000318"/>
    <property type="project" value="GO_Central"/>
</dbReference>
<name>A0A1U7Z3X0_NELNU</name>
<proteinExistence type="predicted"/>
<dbReference type="Proteomes" id="UP000189703">
    <property type="component" value="Unplaced"/>
</dbReference>
<accession>A0A1U7Z3X0</accession>
<gene>
    <name evidence="4" type="primary">LOC104586048</name>
</gene>
<keyword evidence="3" id="KW-1185">Reference proteome</keyword>
<dbReference type="OrthoDB" id="673648at2759"/>
<dbReference type="InParanoid" id="A0A1U7Z3X0"/>
<dbReference type="KEGG" id="nnu:104586048"/>
<dbReference type="InterPro" id="IPR040265">
    <property type="entry name" value="CHUP1/IPGA1-like"/>
</dbReference>
<feature type="compositionally biased region" description="Basic and acidic residues" evidence="2">
    <location>
        <begin position="106"/>
        <end position="135"/>
    </location>
</feature>
<dbReference type="PANTHER" id="PTHR31342">
    <property type="entry name" value="PROTEIN CHUP1, CHLOROPLASTIC"/>
    <property type="match status" value="1"/>
</dbReference>
<evidence type="ECO:0000256" key="2">
    <source>
        <dbReference type="SAM" id="MobiDB-lite"/>
    </source>
</evidence>
<feature type="compositionally biased region" description="Polar residues" evidence="2">
    <location>
        <begin position="1"/>
        <end position="39"/>
    </location>
</feature>
<reference evidence="4" key="1">
    <citation type="submission" date="2025-08" db="UniProtKB">
        <authorList>
            <consortium name="RefSeq"/>
        </authorList>
    </citation>
    <scope>IDENTIFICATION</scope>
</reference>
<dbReference type="AlphaFoldDB" id="A0A1U7Z3X0"/>
<evidence type="ECO:0000256" key="1">
    <source>
        <dbReference type="ARBA" id="ARBA00023054"/>
    </source>
</evidence>
<feature type="region of interest" description="Disordered" evidence="2">
    <location>
        <begin position="268"/>
        <end position="300"/>
    </location>
</feature>
<dbReference type="OMA" id="YQSPKFK"/>
<keyword evidence="1" id="KW-0175">Coiled coil</keyword>